<name>A0A9X3NI56_9ACTN</name>
<feature type="domain" description="AB hydrolase-1" evidence="2">
    <location>
        <begin position="27"/>
        <end position="249"/>
    </location>
</feature>
<dbReference type="Pfam" id="PF12697">
    <property type="entry name" value="Abhydrolase_6"/>
    <property type="match status" value="1"/>
</dbReference>
<dbReference type="PANTHER" id="PTHR37017:SF11">
    <property type="entry name" value="ESTERASE_LIPASE_THIOESTERASE DOMAIN-CONTAINING PROTEIN"/>
    <property type="match status" value="1"/>
</dbReference>
<evidence type="ECO:0000313" key="3">
    <source>
        <dbReference type="EMBL" id="MDA0185340.1"/>
    </source>
</evidence>
<accession>A0A9X3NI56</accession>
<keyword evidence="1" id="KW-0732">Signal</keyword>
<evidence type="ECO:0000313" key="4">
    <source>
        <dbReference type="Proteomes" id="UP001147653"/>
    </source>
</evidence>
<dbReference type="InterPro" id="IPR000073">
    <property type="entry name" value="AB_hydrolase_1"/>
</dbReference>
<keyword evidence="4" id="KW-1185">Reference proteome</keyword>
<keyword evidence="3" id="KW-0378">Hydrolase</keyword>
<sequence length="258" mass="26382">MKRLVLAVLAAFVLISAPASAATKPTIVLVHGAFADASGWNGVTERLQGKGYKVLAPANPLRGVSADAAYLKNVLSHVSGPIVLVGHSYGGVAITNAATGNPNVKALVYVAAFVPAQGETVQALSTPGGGSMLGVETLDIAPDGSGTPDGLEGTIKLSAFREVFAADLPRKLANVMAVSQRPASLVTLGEPSGPPAWTSIPSFALIPTKDNTIGTGNLRTMAKRAKAKIVEVKGASHVVMTSQPQVTADFILRAVKGK</sequence>
<evidence type="ECO:0000256" key="1">
    <source>
        <dbReference type="SAM" id="SignalP"/>
    </source>
</evidence>
<dbReference type="InterPro" id="IPR029058">
    <property type="entry name" value="AB_hydrolase_fold"/>
</dbReference>
<dbReference type="InterPro" id="IPR052897">
    <property type="entry name" value="Sec-Metab_Biosynth_Hydrolase"/>
</dbReference>
<protein>
    <submittedName>
        <fullName evidence="3">Alpha/beta hydrolase</fullName>
    </submittedName>
</protein>
<gene>
    <name evidence="3" type="ORF">OJ997_33855</name>
</gene>
<feature type="signal peptide" evidence="1">
    <location>
        <begin position="1"/>
        <end position="21"/>
    </location>
</feature>
<dbReference type="SUPFAM" id="SSF53474">
    <property type="entry name" value="alpha/beta-Hydrolases"/>
    <property type="match status" value="1"/>
</dbReference>
<dbReference type="Proteomes" id="UP001147653">
    <property type="component" value="Unassembled WGS sequence"/>
</dbReference>
<evidence type="ECO:0000259" key="2">
    <source>
        <dbReference type="Pfam" id="PF12697"/>
    </source>
</evidence>
<dbReference type="GO" id="GO:0016787">
    <property type="term" value="F:hydrolase activity"/>
    <property type="evidence" value="ECO:0007669"/>
    <property type="project" value="UniProtKB-KW"/>
</dbReference>
<comment type="caution">
    <text evidence="3">The sequence shown here is derived from an EMBL/GenBank/DDBJ whole genome shotgun (WGS) entry which is preliminary data.</text>
</comment>
<dbReference type="EMBL" id="JAPDDP010000108">
    <property type="protein sequence ID" value="MDA0185340.1"/>
    <property type="molecule type" value="Genomic_DNA"/>
</dbReference>
<organism evidence="3 4">
    <name type="scientific">Solirubrobacter phytolaccae</name>
    <dbReference type="NCBI Taxonomy" id="1404360"/>
    <lineage>
        <taxon>Bacteria</taxon>
        <taxon>Bacillati</taxon>
        <taxon>Actinomycetota</taxon>
        <taxon>Thermoleophilia</taxon>
        <taxon>Solirubrobacterales</taxon>
        <taxon>Solirubrobacteraceae</taxon>
        <taxon>Solirubrobacter</taxon>
    </lineage>
</organism>
<dbReference type="Gene3D" id="3.40.50.1820">
    <property type="entry name" value="alpha/beta hydrolase"/>
    <property type="match status" value="1"/>
</dbReference>
<dbReference type="AlphaFoldDB" id="A0A9X3NI56"/>
<feature type="chain" id="PRO_5040937548" evidence="1">
    <location>
        <begin position="22"/>
        <end position="258"/>
    </location>
</feature>
<dbReference type="PANTHER" id="PTHR37017">
    <property type="entry name" value="AB HYDROLASE-1 DOMAIN-CONTAINING PROTEIN-RELATED"/>
    <property type="match status" value="1"/>
</dbReference>
<proteinExistence type="predicted"/>
<reference evidence="3" key="1">
    <citation type="submission" date="2022-10" db="EMBL/GenBank/DDBJ databases">
        <title>The WGS of Solirubrobacter phytolaccae KCTC 29190.</title>
        <authorList>
            <person name="Jiang Z."/>
        </authorList>
    </citation>
    <scope>NUCLEOTIDE SEQUENCE</scope>
    <source>
        <strain evidence="3">KCTC 29190</strain>
    </source>
</reference>
<dbReference type="RefSeq" id="WP_270029839.1">
    <property type="nucleotide sequence ID" value="NZ_JAPDDP010000108.1"/>
</dbReference>